<dbReference type="Gene3D" id="1.20.120.450">
    <property type="entry name" value="dinb family like domain"/>
    <property type="match status" value="1"/>
</dbReference>
<evidence type="ECO:0000313" key="3">
    <source>
        <dbReference type="EMBL" id="MDT9001462.1"/>
    </source>
</evidence>
<dbReference type="SUPFAM" id="SSF109854">
    <property type="entry name" value="DinB/YfiT-like putative metalloenzymes"/>
    <property type="match status" value="1"/>
</dbReference>
<comment type="similarity">
    <text evidence="1">Belongs to the DinB family.</text>
</comment>
<dbReference type="Proteomes" id="UP001246372">
    <property type="component" value="Unassembled WGS sequence"/>
</dbReference>
<evidence type="ECO:0000256" key="2">
    <source>
        <dbReference type="ARBA" id="ARBA00022723"/>
    </source>
</evidence>
<accession>A0ABU3PH78</accession>
<dbReference type="RefSeq" id="WP_315652347.1">
    <property type="nucleotide sequence ID" value="NZ_JAVXZY010000009.1"/>
</dbReference>
<keyword evidence="2" id="KW-0479">Metal-binding</keyword>
<gene>
    <name evidence="3" type="ORF">RQP53_19455</name>
</gene>
<evidence type="ECO:0000313" key="4">
    <source>
        <dbReference type="Proteomes" id="UP001246372"/>
    </source>
</evidence>
<evidence type="ECO:0000256" key="1">
    <source>
        <dbReference type="ARBA" id="ARBA00008635"/>
    </source>
</evidence>
<dbReference type="Pfam" id="PF05163">
    <property type="entry name" value="DinB"/>
    <property type="match status" value="1"/>
</dbReference>
<keyword evidence="4" id="KW-1185">Reference proteome</keyword>
<sequence length="167" mass="18499">MSASALLLSLFKYKAWADEALFAEVAKIDGEAHASERHLAIRLLNHIHVVDRIFAAHLQAQPHGYTATNTVETPTLPDLLSEVGQTNVWFIDWLTSAAETELDQPVRFAFTDASPATMTRAEMLSHLITHGTYHRGAIGRILSQVGLTAPRDVFTGFLHESEPQRRG</sequence>
<dbReference type="PANTHER" id="PTHR37302">
    <property type="entry name" value="SLR1116 PROTEIN"/>
    <property type="match status" value="1"/>
</dbReference>
<dbReference type="InterPro" id="IPR034660">
    <property type="entry name" value="DinB/YfiT-like"/>
</dbReference>
<comment type="caution">
    <text evidence="3">The sequence shown here is derived from an EMBL/GenBank/DDBJ whole genome shotgun (WGS) entry which is preliminary data.</text>
</comment>
<dbReference type="PANTHER" id="PTHR37302:SF1">
    <property type="entry name" value="PROTEIN DINB"/>
    <property type="match status" value="1"/>
</dbReference>
<proteinExistence type="inferred from homology"/>
<protein>
    <submittedName>
        <fullName evidence="3">DinB family protein</fullName>
    </submittedName>
</protein>
<dbReference type="InterPro" id="IPR007837">
    <property type="entry name" value="DinB"/>
</dbReference>
<dbReference type="EMBL" id="JAVXZY010000009">
    <property type="protein sequence ID" value="MDT9001462.1"/>
    <property type="molecule type" value="Genomic_DNA"/>
</dbReference>
<name>A0ABU3PH78_9BURK</name>
<organism evidence="3 4">
    <name type="scientific">Roseateles aquae</name>
    <dbReference type="NCBI Taxonomy" id="3077235"/>
    <lineage>
        <taxon>Bacteria</taxon>
        <taxon>Pseudomonadati</taxon>
        <taxon>Pseudomonadota</taxon>
        <taxon>Betaproteobacteria</taxon>
        <taxon>Burkholderiales</taxon>
        <taxon>Sphaerotilaceae</taxon>
        <taxon>Roseateles</taxon>
    </lineage>
</organism>
<reference evidence="3" key="1">
    <citation type="submission" date="2023-09" db="EMBL/GenBank/DDBJ databases">
        <title>Paucibacter sp. APW11 Genome sequencing and assembly.</title>
        <authorList>
            <person name="Kim I."/>
        </authorList>
    </citation>
    <scope>NUCLEOTIDE SEQUENCE</scope>
    <source>
        <strain evidence="3">APW11</strain>
    </source>
</reference>